<evidence type="ECO:0000256" key="3">
    <source>
        <dbReference type="ARBA" id="ARBA00023125"/>
    </source>
</evidence>
<protein>
    <submittedName>
        <fullName evidence="6">DNA-binding transcriptional LysR family regulator</fullName>
    </submittedName>
</protein>
<dbReference type="CDD" id="cd05466">
    <property type="entry name" value="PBP2_LTTR_substrate"/>
    <property type="match status" value="1"/>
</dbReference>
<dbReference type="PROSITE" id="PS50931">
    <property type="entry name" value="HTH_LYSR"/>
    <property type="match status" value="1"/>
</dbReference>
<keyword evidence="4" id="KW-0804">Transcription</keyword>
<dbReference type="GO" id="GO:0003700">
    <property type="term" value="F:DNA-binding transcription factor activity"/>
    <property type="evidence" value="ECO:0007669"/>
    <property type="project" value="InterPro"/>
</dbReference>
<dbReference type="AlphaFoldDB" id="A0A318UQZ7"/>
<evidence type="ECO:0000256" key="4">
    <source>
        <dbReference type="ARBA" id="ARBA00023163"/>
    </source>
</evidence>
<evidence type="ECO:0000259" key="5">
    <source>
        <dbReference type="PROSITE" id="PS50931"/>
    </source>
</evidence>
<proteinExistence type="inferred from homology"/>
<dbReference type="Proteomes" id="UP000247551">
    <property type="component" value="Unassembled WGS sequence"/>
</dbReference>
<evidence type="ECO:0000313" key="6">
    <source>
        <dbReference type="EMBL" id="PYF78946.1"/>
    </source>
</evidence>
<dbReference type="InterPro" id="IPR036388">
    <property type="entry name" value="WH-like_DNA-bd_sf"/>
</dbReference>
<name>A0A318UQZ7_9GAMM</name>
<dbReference type="PRINTS" id="PR00039">
    <property type="entry name" value="HTHLYSR"/>
</dbReference>
<dbReference type="InterPro" id="IPR000847">
    <property type="entry name" value="LysR_HTH_N"/>
</dbReference>
<sequence length="321" mass="35608">MGEVAFYSIDIYDDKKLLTIDIFHMLSLEQINMLVLSAELGSFSACARKLGKVQSAVSHGISSLEIDLGVELFDRTSRSPKLTSEGERLIRSAKALLAQSHEFEKIAESIHRREESALTIAIDDALIAPHVSSIFALFAQQFPYVQLDIVSLASPDITEAVANGNIDMGIMFSEVEANKQVDFCYVGGVDFIAVCHCDFPLAELSLLSESDLAPYRQIAVRGFFKKESQALISMTPNAWWCTSNYAVLELIQQKIGWAYLPLSLVQPFIETGDIHKIDVTFDHKPWSVPVDLVSKKGANRGPAYQWLFDACKNAFSADLCM</sequence>
<dbReference type="Pfam" id="PF03466">
    <property type="entry name" value="LysR_substrate"/>
    <property type="match status" value="1"/>
</dbReference>
<evidence type="ECO:0000313" key="7">
    <source>
        <dbReference type="Proteomes" id="UP000247551"/>
    </source>
</evidence>
<accession>A0A318UQZ7</accession>
<reference evidence="6 7" key="1">
    <citation type="submission" date="2018-06" db="EMBL/GenBank/DDBJ databases">
        <title>Genomic Encyclopedia of Type Strains, Phase III (KMG-III): the genomes of soil and plant-associated and newly described type strains.</title>
        <authorList>
            <person name="Whitman W."/>
        </authorList>
    </citation>
    <scope>NUCLEOTIDE SEQUENCE [LARGE SCALE GENOMIC DNA]</scope>
    <source>
        <strain evidence="6 7">CECT 7730</strain>
    </source>
</reference>
<comment type="similarity">
    <text evidence="1">Belongs to the LysR transcriptional regulatory family.</text>
</comment>
<keyword evidence="3 6" id="KW-0238">DNA-binding</keyword>
<dbReference type="PANTHER" id="PTHR30126:SF91">
    <property type="entry name" value="LYSR FAMILY TRANSCRIPTIONAL REGULATOR"/>
    <property type="match status" value="1"/>
</dbReference>
<keyword evidence="7" id="KW-1185">Reference proteome</keyword>
<evidence type="ECO:0000256" key="2">
    <source>
        <dbReference type="ARBA" id="ARBA00023015"/>
    </source>
</evidence>
<dbReference type="SUPFAM" id="SSF46785">
    <property type="entry name" value="Winged helix' DNA-binding domain"/>
    <property type="match status" value="1"/>
</dbReference>
<dbReference type="InterPro" id="IPR036390">
    <property type="entry name" value="WH_DNA-bd_sf"/>
</dbReference>
<dbReference type="EMBL" id="QKLW01000010">
    <property type="protein sequence ID" value="PYF78946.1"/>
    <property type="molecule type" value="Genomic_DNA"/>
</dbReference>
<dbReference type="Gene3D" id="3.40.190.290">
    <property type="match status" value="1"/>
</dbReference>
<feature type="domain" description="HTH lysR-type" evidence="5">
    <location>
        <begin position="26"/>
        <end position="83"/>
    </location>
</feature>
<gene>
    <name evidence="6" type="ORF">DFP75_11077</name>
</gene>
<comment type="caution">
    <text evidence="6">The sequence shown here is derived from an EMBL/GenBank/DDBJ whole genome shotgun (WGS) entry which is preliminary data.</text>
</comment>
<dbReference type="SUPFAM" id="SSF53850">
    <property type="entry name" value="Periplasmic binding protein-like II"/>
    <property type="match status" value="1"/>
</dbReference>
<dbReference type="InterPro" id="IPR005119">
    <property type="entry name" value="LysR_subst-bd"/>
</dbReference>
<keyword evidence="2" id="KW-0805">Transcription regulation</keyword>
<dbReference type="PANTHER" id="PTHR30126">
    <property type="entry name" value="HTH-TYPE TRANSCRIPTIONAL REGULATOR"/>
    <property type="match status" value="1"/>
</dbReference>
<dbReference type="Gene3D" id="1.10.10.10">
    <property type="entry name" value="Winged helix-like DNA-binding domain superfamily/Winged helix DNA-binding domain"/>
    <property type="match status" value="1"/>
</dbReference>
<evidence type="ECO:0000256" key="1">
    <source>
        <dbReference type="ARBA" id="ARBA00009437"/>
    </source>
</evidence>
<organism evidence="6 7">
    <name type="scientific">Marinomonas alcarazii</name>
    <dbReference type="NCBI Taxonomy" id="491949"/>
    <lineage>
        <taxon>Bacteria</taxon>
        <taxon>Pseudomonadati</taxon>
        <taxon>Pseudomonadota</taxon>
        <taxon>Gammaproteobacteria</taxon>
        <taxon>Oceanospirillales</taxon>
        <taxon>Oceanospirillaceae</taxon>
        <taxon>Marinomonas</taxon>
    </lineage>
</organism>
<dbReference type="GO" id="GO:0000976">
    <property type="term" value="F:transcription cis-regulatory region binding"/>
    <property type="evidence" value="ECO:0007669"/>
    <property type="project" value="TreeGrafter"/>
</dbReference>
<dbReference type="Pfam" id="PF00126">
    <property type="entry name" value="HTH_1"/>
    <property type="match status" value="1"/>
</dbReference>